<evidence type="ECO:0000313" key="2">
    <source>
        <dbReference type="Proteomes" id="UP000027222"/>
    </source>
</evidence>
<gene>
    <name evidence="1" type="ORF">GALMADRAFT_211580</name>
</gene>
<evidence type="ECO:0000313" key="1">
    <source>
        <dbReference type="EMBL" id="KDR75363.1"/>
    </source>
</evidence>
<dbReference type="OrthoDB" id="3069827at2759"/>
<dbReference type="AlphaFoldDB" id="A0A067T8P3"/>
<dbReference type="Proteomes" id="UP000027222">
    <property type="component" value="Unassembled WGS sequence"/>
</dbReference>
<proteinExistence type="predicted"/>
<protein>
    <submittedName>
        <fullName evidence="1">Uncharacterized protein</fullName>
    </submittedName>
</protein>
<name>A0A067T8P3_GALM3</name>
<organism evidence="1 2">
    <name type="scientific">Galerina marginata (strain CBS 339.88)</name>
    <dbReference type="NCBI Taxonomy" id="685588"/>
    <lineage>
        <taxon>Eukaryota</taxon>
        <taxon>Fungi</taxon>
        <taxon>Dikarya</taxon>
        <taxon>Basidiomycota</taxon>
        <taxon>Agaricomycotina</taxon>
        <taxon>Agaricomycetes</taxon>
        <taxon>Agaricomycetidae</taxon>
        <taxon>Agaricales</taxon>
        <taxon>Agaricineae</taxon>
        <taxon>Strophariaceae</taxon>
        <taxon>Galerina</taxon>
    </lineage>
</organism>
<reference evidence="2" key="1">
    <citation type="journal article" date="2014" name="Proc. Natl. Acad. Sci. U.S.A.">
        <title>Extensive sampling of basidiomycete genomes demonstrates inadequacy of the white-rot/brown-rot paradigm for wood decay fungi.</title>
        <authorList>
            <person name="Riley R."/>
            <person name="Salamov A.A."/>
            <person name="Brown D.W."/>
            <person name="Nagy L.G."/>
            <person name="Floudas D."/>
            <person name="Held B.W."/>
            <person name="Levasseur A."/>
            <person name="Lombard V."/>
            <person name="Morin E."/>
            <person name="Otillar R."/>
            <person name="Lindquist E.A."/>
            <person name="Sun H."/>
            <person name="LaButti K.M."/>
            <person name="Schmutz J."/>
            <person name="Jabbour D."/>
            <person name="Luo H."/>
            <person name="Baker S.E."/>
            <person name="Pisabarro A.G."/>
            <person name="Walton J.D."/>
            <person name="Blanchette R.A."/>
            <person name="Henrissat B."/>
            <person name="Martin F."/>
            <person name="Cullen D."/>
            <person name="Hibbett D.S."/>
            <person name="Grigoriev I.V."/>
        </authorList>
    </citation>
    <scope>NUCLEOTIDE SEQUENCE [LARGE SCALE GENOMIC DNA]</scope>
    <source>
        <strain evidence="2">CBS 339.88</strain>
    </source>
</reference>
<sequence length="367" mass="41781">MSHRERCSKRLLLKKKMLATPHPNGTTRVPLLTYTSYPTNAARFSVRIKRMQGAPAGLHFLTPSRQVHDIPELLDAIAVYLSWEELIILGHSGQHAQDIVERIIRHRLIVLMKPFILNLDAYLVDFFDLLQETNGGIVGSLVWRLMAACDTTLDGNVLKDLNIIVPGGGHFTCKWLSFLFKIGYRSVVNQDCLGWYNWAIKRTLIFEKEGRFISVTESKTKSIMPIVISSPLTSMFNVLTYSRIYCFYPFLFRQRIAVRTTTDITLTMVSRLRDKGIDLSWSTIEWTFPCGEACPVLWRRTENLSGIGVARWGGISGHLDTSGIPSTQQELGHAHYKWRLGKHNRPVSFTNWKPATLRAAFVCNIIS</sequence>
<accession>A0A067T8P3</accession>
<keyword evidence="2" id="KW-1185">Reference proteome</keyword>
<dbReference type="HOGENOM" id="CLU_754485_0_0_1"/>
<dbReference type="EMBL" id="KL142381">
    <property type="protein sequence ID" value="KDR75363.1"/>
    <property type="molecule type" value="Genomic_DNA"/>
</dbReference>